<feature type="compositionally biased region" description="Polar residues" evidence="1">
    <location>
        <begin position="122"/>
        <end position="133"/>
    </location>
</feature>
<keyword evidence="2" id="KW-0732">Signal</keyword>
<feature type="region of interest" description="Disordered" evidence="1">
    <location>
        <begin position="75"/>
        <end position="140"/>
    </location>
</feature>
<organism evidence="3 4">
    <name type="scientific">Chaetoceros tenuissimus</name>
    <dbReference type="NCBI Taxonomy" id="426638"/>
    <lineage>
        <taxon>Eukaryota</taxon>
        <taxon>Sar</taxon>
        <taxon>Stramenopiles</taxon>
        <taxon>Ochrophyta</taxon>
        <taxon>Bacillariophyta</taxon>
        <taxon>Coscinodiscophyceae</taxon>
        <taxon>Chaetocerotophycidae</taxon>
        <taxon>Chaetocerotales</taxon>
        <taxon>Chaetocerotaceae</taxon>
        <taxon>Chaetoceros</taxon>
    </lineage>
</organism>
<evidence type="ECO:0000256" key="1">
    <source>
        <dbReference type="SAM" id="MobiDB-lite"/>
    </source>
</evidence>
<proteinExistence type="predicted"/>
<dbReference type="EMBL" id="BLLK01000025">
    <property type="protein sequence ID" value="GFH48049.1"/>
    <property type="molecule type" value="Genomic_DNA"/>
</dbReference>
<accession>A0AAD3H308</accession>
<reference evidence="3 4" key="1">
    <citation type="journal article" date="2021" name="Sci. Rep.">
        <title>The genome of the diatom Chaetoceros tenuissimus carries an ancient integrated fragment of an extant virus.</title>
        <authorList>
            <person name="Hongo Y."/>
            <person name="Kimura K."/>
            <person name="Takaki Y."/>
            <person name="Yoshida Y."/>
            <person name="Baba S."/>
            <person name="Kobayashi G."/>
            <person name="Nagasaki K."/>
            <person name="Hano T."/>
            <person name="Tomaru Y."/>
        </authorList>
    </citation>
    <scope>NUCLEOTIDE SEQUENCE [LARGE SCALE GENOMIC DNA]</scope>
    <source>
        <strain evidence="3 4">NIES-3715</strain>
    </source>
</reference>
<feature type="compositionally biased region" description="Polar residues" evidence="1">
    <location>
        <begin position="79"/>
        <end position="89"/>
    </location>
</feature>
<dbReference type="AlphaFoldDB" id="A0AAD3H308"/>
<evidence type="ECO:0000313" key="4">
    <source>
        <dbReference type="Proteomes" id="UP001054902"/>
    </source>
</evidence>
<dbReference type="Proteomes" id="UP001054902">
    <property type="component" value="Unassembled WGS sequence"/>
</dbReference>
<name>A0AAD3H308_9STRA</name>
<protein>
    <submittedName>
        <fullName evidence="3">Uncharacterized protein</fullName>
    </submittedName>
</protein>
<keyword evidence="4" id="KW-1185">Reference proteome</keyword>
<evidence type="ECO:0000256" key="2">
    <source>
        <dbReference type="SAM" id="SignalP"/>
    </source>
</evidence>
<evidence type="ECO:0000313" key="3">
    <source>
        <dbReference type="EMBL" id="GFH48049.1"/>
    </source>
</evidence>
<sequence>MKLTSTLLFTALASSSDAFTCVQNQGFSARSRNSSLLAANTDVDAAGVAKAGAILGAGAVALGLIITSPFADPHAPGALSQSTSTTSKPKNVKVARAKKEKVQSSPKSTISKPKVVKEKQNVIGSKKSSSSQVDGYDFGI</sequence>
<comment type="caution">
    <text evidence="3">The sequence shown here is derived from an EMBL/GenBank/DDBJ whole genome shotgun (WGS) entry which is preliminary data.</text>
</comment>
<feature type="chain" id="PRO_5042046912" evidence="2">
    <location>
        <begin position="19"/>
        <end position="140"/>
    </location>
</feature>
<feature type="signal peptide" evidence="2">
    <location>
        <begin position="1"/>
        <end position="18"/>
    </location>
</feature>
<gene>
    <name evidence="3" type="ORF">CTEN210_04525</name>
</gene>
<feature type="compositionally biased region" description="Basic residues" evidence="1">
    <location>
        <begin position="90"/>
        <end position="99"/>
    </location>
</feature>